<dbReference type="Pfam" id="PF00534">
    <property type="entry name" value="Glycos_transf_1"/>
    <property type="match status" value="1"/>
</dbReference>
<dbReference type="InterPro" id="IPR028098">
    <property type="entry name" value="Glyco_trans_4-like_N"/>
</dbReference>
<evidence type="ECO:0000313" key="3">
    <source>
        <dbReference type="EMBL" id="RKR06052.1"/>
    </source>
</evidence>
<protein>
    <submittedName>
        <fullName evidence="3">Glycosyltransferase involved in cell wall biosynthesis</fullName>
    </submittedName>
</protein>
<dbReference type="GO" id="GO:1901135">
    <property type="term" value="P:carbohydrate derivative metabolic process"/>
    <property type="evidence" value="ECO:0007669"/>
    <property type="project" value="UniProtKB-ARBA"/>
</dbReference>
<feature type="domain" description="Glycosyltransferase subfamily 4-like N-terminal" evidence="2">
    <location>
        <begin position="48"/>
        <end position="156"/>
    </location>
</feature>
<keyword evidence="4" id="KW-1185">Reference proteome</keyword>
<gene>
    <name evidence="3" type="ORF">C7446_0988</name>
</gene>
<keyword evidence="3" id="KW-0808">Transferase</keyword>
<proteinExistence type="predicted"/>
<name>A0A420WXW6_9GAMM</name>
<dbReference type="RefSeq" id="WP_121171904.1">
    <property type="nucleotide sequence ID" value="NZ_RBIN01000003.1"/>
</dbReference>
<dbReference type="PANTHER" id="PTHR12526">
    <property type="entry name" value="GLYCOSYLTRANSFERASE"/>
    <property type="match status" value="1"/>
</dbReference>
<dbReference type="Proteomes" id="UP000281975">
    <property type="component" value="Unassembled WGS sequence"/>
</dbReference>
<evidence type="ECO:0000313" key="4">
    <source>
        <dbReference type="Proteomes" id="UP000281975"/>
    </source>
</evidence>
<dbReference type="AlphaFoldDB" id="A0A420WXW6"/>
<feature type="domain" description="Glycosyl transferase family 1" evidence="1">
    <location>
        <begin position="167"/>
        <end position="314"/>
    </location>
</feature>
<sequence>MKIAHIITNLKLGGPCKVMSENISHLPSSVESHVYYCKDLEGFDNFLNARKLTAGNFRELRNYDVVHSHGLRPDGIAALSAILHRKTVHVSTIHNYVQEEMLNIYGERAARIISPLWIRAWKQLDALAVLTNDSKRYYERWFERESLNVIGNGMDFSLSDKPLKEEDRKSVERLREKYRIIGSNSHVIKRKGLDQVIRAIREMPDYALVVVGDGPYRETLEQFAKEQGVADRCLFLGFRKNAVNFLPYYDLYVMASRDEGFGLALIEGLAFGIPCICSDIPSFREILDSNSGCFFELDNTDSLREAISGAFSRKDELGDNARKLYREKYTGQIMADRYYTLYQNLIHQKGNKGKIR</sequence>
<dbReference type="InterPro" id="IPR001296">
    <property type="entry name" value="Glyco_trans_1"/>
</dbReference>
<evidence type="ECO:0000259" key="2">
    <source>
        <dbReference type="Pfam" id="PF13439"/>
    </source>
</evidence>
<dbReference type="GO" id="GO:0016757">
    <property type="term" value="F:glycosyltransferase activity"/>
    <property type="evidence" value="ECO:0007669"/>
    <property type="project" value="InterPro"/>
</dbReference>
<dbReference type="Gene3D" id="3.40.50.2000">
    <property type="entry name" value="Glycogen Phosphorylase B"/>
    <property type="match status" value="2"/>
</dbReference>
<comment type="caution">
    <text evidence="3">The sequence shown here is derived from an EMBL/GenBank/DDBJ whole genome shotgun (WGS) entry which is preliminary data.</text>
</comment>
<dbReference type="PANTHER" id="PTHR12526:SF634">
    <property type="entry name" value="BLL3361 PROTEIN"/>
    <property type="match status" value="1"/>
</dbReference>
<dbReference type="SUPFAM" id="SSF53756">
    <property type="entry name" value="UDP-Glycosyltransferase/glycogen phosphorylase"/>
    <property type="match status" value="1"/>
</dbReference>
<dbReference type="Pfam" id="PF13439">
    <property type="entry name" value="Glyco_transf_4"/>
    <property type="match status" value="1"/>
</dbReference>
<dbReference type="EMBL" id="RBIN01000003">
    <property type="protein sequence ID" value="RKR06052.1"/>
    <property type="molecule type" value="Genomic_DNA"/>
</dbReference>
<evidence type="ECO:0000259" key="1">
    <source>
        <dbReference type="Pfam" id="PF00534"/>
    </source>
</evidence>
<organism evidence="3 4">
    <name type="scientific">Kushneria sinocarnis</name>
    <dbReference type="NCBI Taxonomy" id="595502"/>
    <lineage>
        <taxon>Bacteria</taxon>
        <taxon>Pseudomonadati</taxon>
        <taxon>Pseudomonadota</taxon>
        <taxon>Gammaproteobacteria</taxon>
        <taxon>Oceanospirillales</taxon>
        <taxon>Halomonadaceae</taxon>
        <taxon>Kushneria</taxon>
    </lineage>
</organism>
<reference evidence="3 4" key="1">
    <citation type="submission" date="2018-10" db="EMBL/GenBank/DDBJ databases">
        <title>Genomic Encyclopedia of Type Strains, Phase IV (KMG-IV): sequencing the most valuable type-strain genomes for metagenomic binning, comparative biology and taxonomic classification.</title>
        <authorList>
            <person name="Goeker M."/>
        </authorList>
    </citation>
    <scope>NUCLEOTIDE SEQUENCE [LARGE SCALE GENOMIC DNA]</scope>
    <source>
        <strain evidence="3 4">DSM 23229</strain>
    </source>
</reference>
<accession>A0A420WXW6</accession>